<dbReference type="GO" id="GO:0016757">
    <property type="term" value="F:glycosyltransferase activity"/>
    <property type="evidence" value="ECO:0007669"/>
    <property type="project" value="UniProtKB-KW"/>
</dbReference>
<accession>X6M686</accession>
<evidence type="ECO:0000256" key="5">
    <source>
        <dbReference type="ARBA" id="ARBA00022692"/>
    </source>
</evidence>
<proteinExistence type="inferred from homology"/>
<comment type="subcellular location">
    <subcellularLocation>
        <location evidence="1">Membrane</location>
        <topology evidence="1">Single-pass membrane protein</topology>
    </subcellularLocation>
</comment>
<keyword evidence="4 8" id="KW-0808">Transferase</keyword>
<dbReference type="InterPro" id="IPR008166">
    <property type="entry name" value="Glyco_transf_92"/>
</dbReference>
<evidence type="ECO:0000256" key="4">
    <source>
        <dbReference type="ARBA" id="ARBA00022679"/>
    </source>
</evidence>
<evidence type="ECO:0000256" key="1">
    <source>
        <dbReference type="ARBA" id="ARBA00004167"/>
    </source>
</evidence>
<evidence type="ECO:0000313" key="9">
    <source>
        <dbReference type="Proteomes" id="UP000023152"/>
    </source>
</evidence>
<keyword evidence="7" id="KW-0472">Membrane</keyword>
<dbReference type="Proteomes" id="UP000023152">
    <property type="component" value="Unassembled WGS sequence"/>
</dbReference>
<comment type="caution">
    <text evidence="8">The sequence shown here is derived from an EMBL/GenBank/DDBJ whole genome shotgun (WGS) entry which is preliminary data.</text>
</comment>
<name>X6M686_RETFI</name>
<keyword evidence="3" id="KW-0328">Glycosyltransferase</keyword>
<dbReference type="AlphaFoldDB" id="X6M686"/>
<evidence type="ECO:0000256" key="7">
    <source>
        <dbReference type="ARBA" id="ARBA00023136"/>
    </source>
</evidence>
<evidence type="ECO:0000313" key="8">
    <source>
        <dbReference type="EMBL" id="ETO08972.1"/>
    </source>
</evidence>
<reference evidence="8 9" key="1">
    <citation type="journal article" date="2013" name="Curr. Biol.">
        <title>The Genome of the Foraminiferan Reticulomyxa filosa.</title>
        <authorList>
            <person name="Glockner G."/>
            <person name="Hulsmann N."/>
            <person name="Schleicher M."/>
            <person name="Noegel A.A."/>
            <person name="Eichinger L."/>
            <person name="Gallinger C."/>
            <person name="Pawlowski J."/>
            <person name="Sierra R."/>
            <person name="Euteneuer U."/>
            <person name="Pillet L."/>
            <person name="Moustafa A."/>
            <person name="Platzer M."/>
            <person name="Groth M."/>
            <person name="Szafranski K."/>
            <person name="Schliwa M."/>
        </authorList>
    </citation>
    <scope>NUCLEOTIDE SEQUENCE [LARGE SCALE GENOMIC DNA]</scope>
</reference>
<dbReference type="Pfam" id="PF01697">
    <property type="entry name" value="Glyco_transf_92"/>
    <property type="match status" value="1"/>
</dbReference>
<protein>
    <submittedName>
        <fullName evidence="8">Glycosyl transferase, family 2</fullName>
    </submittedName>
</protein>
<dbReference type="OrthoDB" id="46148at2759"/>
<keyword evidence="9" id="KW-1185">Reference proteome</keyword>
<sequence length="512" mass="59939">MKGESMQKKTRTNNECGPSNYDFFNISISKPRRKTYSYLKLQEVMSENNGTSAWIFVTDALSYFNPADAIMRTSQKLWSEANSNVLKNYCDARFVCLFEDRKTKQRVVIFSKPIDTVCSYQMQDNKKIFSKKAKKRAYNMIVHCDMMDSHVLRWMDSSSSSSMSKNRSVLHTYISTVKHFQSKILNSDFTSDITVTVFDIYSSRYLQYTSQVNSIVTMFPNVTAAVCSTYRINDAKTLYRHDPAPLSNASHQRPLRLGLCALVNLLLEQWIEYYIFHGFEHFYLYDHTWHSPNGSSTLYSSLNTYIDKKVVVYIKYHVPGSTLPHSNWYFQHTQINSCLQRFRHDNTFLAIIDVDEWIVPNTLLFHSLRSHYSIDSTPVPFATIRHVIDLWSTQFHVNYFEMYRYIGSTCVENITSMTDCQTYKFHTFLQRHQCVFIIEPMPKAIVDPLVVDLMWIHVIDRQQSHAIVHADKPEDWRRKYSYGSATETKQMIDQLSCMYPSNTLIAPFLLHE</sequence>
<organism evidence="8 9">
    <name type="scientific">Reticulomyxa filosa</name>
    <dbReference type="NCBI Taxonomy" id="46433"/>
    <lineage>
        <taxon>Eukaryota</taxon>
        <taxon>Sar</taxon>
        <taxon>Rhizaria</taxon>
        <taxon>Retaria</taxon>
        <taxon>Foraminifera</taxon>
        <taxon>Monothalamids</taxon>
        <taxon>Reticulomyxidae</taxon>
        <taxon>Reticulomyxa</taxon>
    </lineage>
</organism>
<evidence type="ECO:0000256" key="2">
    <source>
        <dbReference type="ARBA" id="ARBA00007647"/>
    </source>
</evidence>
<gene>
    <name evidence="8" type="ORF">RFI_28416</name>
</gene>
<evidence type="ECO:0000256" key="3">
    <source>
        <dbReference type="ARBA" id="ARBA00022676"/>
    </source>
</evidence>
<dbReference type="GO" id="GO:0016020">
    <property type="term" value="C:membrane"/>
    <property type="evidence" value="ECO:0007669"/>
    <property type="project" value="UniProtKB-SubCell"/>
</dbReference>
<dbReference type="GO" id="GO:0005737">
    <property type="term" value="C:cytoplasm"/>
    <property type="evidence" value="ECO:0007669"/>
    <property type="project" value="TreeGrafter"/>
</dbReference>
<dbReference type="PANTHER" id="PTHR21461">
    <property type="entry name" value="GLYCOSYLTRANSFERASE FAMILY 92 PROTEIN"/>
    <property type="match status" value="1"/>
</dbReference>
<keyword evidence="5" id="KW-0812">Transmembrane</keyword>
<dbReference type="PANTHER" id="PTHR21461:SF69">
    <property type="entry name" value="GLYCOSYLTRANSFERASE FAMILY 92 PROTEIN"/>
    <property type="match status" value="1"/>
</dbReference>
<comment type="similarity">
    <text evidence="2">Belongs to the glycosyltransferase 92 family.</text>
</comment>
<evidence type="ECO:0000256" key="6">
    <source>
        <dbReference type="ARBA" id="ARBA00022989"/>
    </source>
</evidence>
<dbReference type="EMBL" id="ASPP01024497">
    <property type="protein sequence ID" value="ETO08972.1"/>
    <property type="molecule type" value="Genomic_DNA"/>
</dbReference>
<keyword evidence="6" id="KW-1133">Transmembrane helix</keyword>